<evidence type="ECO:0000259" key="6">
    <source>
        <dbReference type="SMART" id="SM01356"/>
    </source>
</evidence>
<name>A0A1J4J6R6_9EUKA</name>
<gene>
    <name evidence="7" type="ORF">TRFO_40359</name>
</gene>
<dbReference type="InterPro" id="IPR016024">
    <property type="entry name" value="ARM-type_fold"/>
</dbReference>
<dbReference type="Pfam" id="PF14807">
    <property type="entry name" value="AP4E_app_platf"/>
    <property type="match status" value="1"/>
</dbReference>
<keyword evidence="3" id="KW-0653">Protein transport</keyword>
<dbReference type="OrthoDB" id="29308at2759"/>
<dbReference type="GO" id="GO:0012505">
    <property type="term" value="C:endomembrane system"/>
    <property type="evidence" value="ECO:0007669"/>
    <property type="project" value="UniProtKB-SubCell"/>
</dbReference>
<evidence type="ECO:0000313" key="8">
    <source>
        <dbReference type="Proteomes" id="UP000179807"/>
    </source>
</evidence>
<comment type="caution">
    <text evidence="7">The sequence shown here is derived from an EMBL/GenBank/DDBJ whole genome shotgun (WGS) entry which is preliminary data.</text>
</comment>
<dbReference type="GO" id="GO:0030117">
    <property type="term" value="C:membrane coat"/>
    <property type="evidence" value="ECO:0007669"/>
    <property type="project" value="InterPro"/>
</dbReference>
<dbReference type="GO" id="GO:0016192">
    <property type="term" value="P:vesicle-mediated transport"/>
    <property type="evidence" value="ECO:0007669"/>
    <property type="project" value="InterPro"/>
</dbReference>
<dbReference type="SUPFAM" id="SSF48371">
    <property type="entry name" value="ARM repeat"/>
    <property type="match status" value="1"/>
</dbReference>
<dbReference type="PANTHER" id="PTHR22780">
    <property type="entry name" value="ADAPTIN, ALPHA/GAMMA/EPSILON"/>
    <property type="match status" value="1"/>
</dbReference>
<protein>
    <submittedName>
        <fullName evidence="7">Adaptin N terminal region family protein</fullName>
    </submittedName>
</protein>
<evidence type="ECO:0000256" key="3">
    <source>
        <dbReference type="ARBA" id="ARBA00022927"/>
    </source>
</evidence>
<comment type="subcellular location">
    <subcellularLocation>
        <location evidence="1">Endomembrane system</location>
    </subcellularLocation>
</comment>
<sequence length="1024" mass="114362">MLTKGVQKIKLSKQFHETCVQIGECKSREEEENIVSKWMEKVKTQLANPKIKLTQLYENVISLIHLTMLGYDTSFGHINAVNLTQDNQMMTKALGYLSCAALLDSKSSLLILIINSTQRDLSSQHPTSMALALTAICHLVTPDLIPPIIGYVSQCLQHTIPFIRQKAIMCVHSFIKKDPSCVVELFPELLRLMNDPDLSIVNSVVNTFSTLLRNTLNVRQIVDTLPDISNVVSMIQQGQARTEYYHQRILAPFILVNIYNFFQRLSPHMPELGGEVAPLLTYALQNGTTECSASASVLYEAIRTCIELGLTDIPQLRGAISLFMSSEDQNMKYIGLGLLSAIPDFADEFQNIVIDCLDHPDSTIRLRTLGLLHSMANENNAQIIVVNMLKFFQRTKNERVRIELADRITSIASNYSPSPLWFAKTMEQLFALGGDNVRPEVAFAVMRLIEENCDEEMRRGIVNLYIDVAQSGRRLSDVFIIVIARVIGSYAELSDEYDLNFISLLLCDLADTYEGPRDWVLNALLQITSKLEEVPQQVSDVFENYKQSKSIIVQEICFEALSLLQFRDALMEAESTELDEELDAELTFLDDFVADAIENHGSREYVPLEERDSDLTLQTAPTLKYTYQEPVAPQVYGTDGVATPQDPSEAVPKDQNLDLTGVRSVWGENGINDVYEPQPADQYDGGYQAPVPEKPKSLFDQLKIKKGPAPTAQETQKQKTAKALFAGMKKNPAAAPAPKAAPQPVLQQPQPGPYGQPQGPYGQPQQGPPQPLQLTEEDYQRLEYVKSEISAPMPQQIQQVAEAGEVIPLYEDSQMKVAYLAINGTVLLAVMNSSPTIPMMDVNINVAGPEVLIKEVITHPHQITAIPPNEAVWVMAQFRFPQQMRGFPDFKFSANITYNRDRRAAFDLPAMNLSTFIAPMQATTPQFGQFWKQGGSELIYTVPRAGNDITIDQISAALTEQVHVFSVERIGQEEIFSGSLVSTPFRILVHIKFGPEKIDMKILTKAPALTQAIYSLFKNTIFGL</sequence>
<keyword evidence="2" id="KW-0813">Transport</keyword>
<keyword evidence="8" id="KW-1185">Reference proteome</keyword>
<feature type="region of interest" description="Disordered" evidence="5">
    <location>
        <begin position="730"/>
        <end position="772"/>
    </location>
</feature>
<feature type="domain" description="AP-4 complex subunit epsilon-1 C-terminal" evidence="6">
    <location>
        <begin position="918"/>
        <end position="1022"/>
    </location>
</feature>
<dbReference type="InterPro" id="IPR002553">
    <property type="entry name" value="Clathrin/coatomer_adapt-like_N"/>
</dbReference>
<dbReference type="Gene3D" id="1.25.10.10">
    <property type="entry name" value="Leucine-rich Repeat Variant"/>
    <property type="match status" value="1"/>
</dbReference>
<dbReference type="InterPro" id="IPR011989">
    <property type="entry name" value="ARM-like"/>
</dbReference>
<evidence type="ECO:0000313" key="7">
    <source>
        <dbReference type="EMBL" id="OHS93347.1"/>
    </source>
</evidence>
<keyword evidence="4" id="KW-0472">Membrane</keyword>
<dbReference type="GeneID" id="94847860"/>
<feature type="compositionally biased region" description="Low complexity" evidence="5">
    <location>
        <begin position="732"/>
        <end position="765"/>
    </location>
</feature>
<dbReference type="InterPro" id="IPR050840">
    <property type="entry name" value="Adaptor_Complx_Large_Subunit"/>
</dbReference>
<dbReference type="RefSeq" id="XP_068346484.1">
    <property type="nucleotide sequence ID" value="XM_068513156.1"/>
</dbReference>
<dbReference type="InterPro" id="IPR028269">
    <property type="entry name" value="AP4E1_C"/>
</dbReference>
<dbReference type="VEuPathDB" id="TrichDB:TRFO_40359"/>
<proteinExistence type="predicted"/>
<dbReference type="AlphaFoldDB" id="A0A1J4J6R6"/>
<dbReference type="GO" id="GO:0006886">
    <property type="term" value="P:intracellular protein transport"/>
    <property type="evidence" value="ECO:0007669"/>
    <property type="project" value="InterPro"/>
</dbReference>
<dbReference type="SMART" id="SM01356">
    <property type="entry name" value="AP4E_app_platf"/>
    <property type="match status" value="1"/>
</dbReference>
<evidence type="ECO:0000256" key="1">
    <source>
        <dbReference type="ARBA" id="ARBA00004308"/>
    </source>
</evidence>
<dbReference type="Proteomes" id="UP000179807">
    <property type="component" value="Unassembled WGS sequence"/>
</dbReference>
<accession>A0A1J4J6R6</accession>
<evidence type="ECO:0000256" key="5">
    <source>
        <dbReference type="SAM" id="MobiDB-lite"/>
    </source>
</evidence>
<organism evidence="7 8">
    <name type="scientific">Tritrichomonas foetus</name>
    <dbReference type="NCBI Taxonomy" id="1144522"/>
    <lineage>
        <taxon>Eukaryota</taxon>
        <taxon>Metamonada</taxon>
        <taxon>Parabasalia</taxon>
        <taxon>Tritrichomonadida</taxon>
        <taxon>Tritrichomonadidae</taxon>
        <taxon>Tritrichomonas</taxon>
    </lineage>
</organism>
<dbReference type="EMBL" id="MLAK01001410">
    <property type="protein sequence ID" value="OHS93347.1"/>
    <property type="molecule type" value="Genomic_DNA"/>
</dbReference>
<evidence type="ECO:0000256" key="4">
    <source>
        <dbReference type="ARBA" id="ARBA00023136"/>
    </source>
</evidence>
<evidence type="ECO:0000256" key="2">
    <source>
        <dbReference type="ARBA" id="ARBA00022448"/>
    </source>
</evidence>
<dbReference type="Pfam" id="PF01602">
    <property type="entry name" value="Adaptin_N"/>
    <property type="match status" value="1"/>
</dbReference>
<reference evidence="7" key="1">
    <citation type="submission" date="2016-10" db="EMBL/GenBank/DDBJ databases">
        <authorList>
            <person name="Benchimol M."/>
            <person name="Almeida L.G."/>
            <person name="Vasconcelos A.T."/>
            <person name="Perreira-Neves A."/>
            <person name="Rosa I.A."/>
            <person name="Tasca T."/>
            <person name="Bogo M.R."/>
            <person name="de Souza W."/>
        </authorList>
    </citation>
    <scope>NUCLEOTIDE SEQUENCE [LARGE SCALE GENOMIC DNA]</scope>
    <source>
        <strain evidence="7">K</strain>
    </source>
</reference>
<feature type="region of interest" description="Disordered" evidence="5">
    <location>
        <begin position="670"/>
        <end position="694"/>
    </location>
</feature>